<dbReference type="InterPro" id="IPR036249">
    <property type="entry name" value="Thioredoxin-like_sf"/>
</dbReference>
<dbReference type="Proteomes" id="UP000248553">
    <property type="component" value="Unassembled WGS sequence"/>
</dbReference>
<proteinExistence type="predicted"/>
<dbReference type="EMBL" id="QHKM01000003">
    <property type="protein sequence ID" value="RAK67007.1"/>
    <property type="molecule type" value="Genomic_DNA"/>
</dbReference>
<accession>A0A328BJ59</accession>
<dbReference type="SUPFAM" id="SSF52833">
    <property type="entry name" value="Thioredoxin-like"/>
    <property type="match status" value="1"/>
</dbReference>
<name>A0A328BJ59_9BACT</name>
<comment type="caution">
    <text evidence="1">The sequence shown here is derived from an EMBL/GenBank/DDBJ whole genome shotgun (WGS) entry which is preliminary data.</text>
</comment>
<dbReference type="AlphaFoldDB" id="A0A328BJ59"/>
<keyword evidence="2" id="KW-1185">Reference proteome</keyword>
<protein>
    <submittedName>
        <fullName evidence="1">Thioredoxin</fullName>
    </submittedName>
</protein>
<evidence type="ECO:0000313" key="2">
    <source>
        <dbReference type="Proteomes" id="UP000248553"/>
    </source>
</evidence>
<organism evidence="1 2">
    <name type="scientific">Hymenobacter edaphi</name>
    <dbReference type="NCBI Taxonomy" id="2211146"/>
    <lineage>
        <taxon>Bacteria</taxon>
        <taxon>Pseudomonadati</taxon>
        <taxon>Bacteroidota</taxon>
        <taxon>Cytophagia</taxon>
        <taxon>Cytophagales</taxon>
        <taxon>Hymenobacteraceae</taxon>
        <taxon>Hymenobacter</taxon>
    </lineage>
</organism>
<evidence type="ECO:0000313" key="1">
    <source>
        <dbReference type="EMBL" id="RAK67007.1"/>
    </source>
</evidence>
<sequence>MRPADAAAVLLVLLPVSRPDGAGPPFSSAALERLQRRLGPAIRVLRIDEASHPTVVRSFHAQQLPACVLVRQGVELWRQPGLPDDEAGATELLGRLAAPTGVS</sequence>
<reference evidence="2" key="1">
    <citation type="submission" date="2018-05" db="EMBL/GenBank/DDBJ databases">
        <authorList>
            <person name="Nie L."/>
        </authorList>
    </citation>
    <scope>NUCLEOTIDE SEQUENCE [LARGE SCALE GENOMIC DNA]</scope>
    <source>
        <strain evidence="2">NL</strain>
    </source>
</reference>
<gene>
    <name evidence="1" type="ORF">DLM85_12460</name>
</gene>